<proteinExistence type="predicted"/>
<accession>A0AA40A132</accession>
<reference evidence="1" key="1">
    <citation type="submission" date="2023-06" db="EMBL/GenBank/DDBJ databases">
        <title>Genome-scale phylogeny and comparative genomics of the fungal order Sordariales.</title>
        <authorList>
            <consortium name="Lawrence Berkeley National Laboratory"/>
            <person name="Hensen N."/>
            <person name="Bonometti L."/>
            <person name="Westerberg I."/>
            <person name="Brannstrom I.O."/>
            <person name="Guillou S."/>
            <person name="Cros-Aarteil S."/>
            <person name="Calhoun S."/>
            <person name="Haridas S."/>
            <person name="Kuo A."/>
            <person name="Mondo S."/>
            <person name="Pangilinan J."/>
            <person name="Riley R."/>
            <person name="Labutti K."/>
            <person name="Andreopoulos B."/>
            <person name="Lipzen A."/>
            <person name="Chen C."/>
            <person name="Yanf M."/>
            <person name="Daum C."/>
            <person name="Ng V."/>
            <person name="Clum A."/>
            <person name="Steindorff A."/>
            <person name="Ohm R."/>
            <person name="Martin F."/>
            <person name="Silar P."/>
            <person name="Natvig D."/>
            <person name="Lalanne C."/>
            <person name="Gautier V."/>
            <person name="Ament-Velasquez S.L."/>
            <person name="Kruys A."/>
            <person name="Hutchinson M.I."/>
            <person name="Powell A.J."/>
            <person name="Barry K."/>
            <person name="Miller A.N."/>
            <person name="Grigoriev I.V."/>
            <person name="Debuchy R."/>
            <person name="Gladieux P."/>
            <person name="Thoren M.H."/>
            <person name="Johannesson H."/>
        </authorList>
    </citation>
    <scope>NUCLEOTIDE SEQUENCE</scope>
    <source>
        <strain evidence="1">SMH4607-1</strain>
    </source>
</reference>
<name>A0AA40A132_9PEZI</name>
<dbReference type="AlphaFoldDB" id="A0AA40A132"/>
<gene>
    <name evidence="1" type="ORF">B0H67DRAFT_467050</name>
</gene>
<dbReference type="EMBL" id="JAUKUA010000006">
    <property type="protein sequence ID" value="KAK0707351.1"/>
    <property type="molecule type" value="Genomic_DNA"/>
</dbReference>
<feature type="non-terminal residue" evidence="1">
    <location>
        <position position="265"/>
    </location>
</feature>
<protein>
    <submittedName>
        <fullName evidence="1">Uncharacterized protein</fullName>
    </submittedName>
</protein>
<evidence type="ECO:0000313" key="2">
    <source>
        <dbReference type="Proteomes" id="UP001172102"/>
    </source>
</evidence>
<comment type="caution">
    <text evidence="1">The sequence shown here is derived from an EMBL/GenBank/DDBJ whole genome shotgun (WGS) entry which is preliminary data.</text>
</comment>
<dbReference type="Proteomes" id="UP001172102">
    <property type="component" value="Unassembled WGS sequence"/>
</dbReference>
<sequence>MTSDTGLPARYEIRTLAGPEHAKWACAIITHCSFFASPVFSKIYTQGRNQLCYAMFQTALYQMSHQVESGLSLGIFDTEYQLKRPESAETDGKLYWDPTDLNKNTSGQDLLEQMDFPLVSVALAYDNFFPLDKTKLQPLFEAFPLLPLRNRAAERRELRNSADWQATGPGQVLLRGGTATKVGEEGRGFMKKLSWYMMRKAAAEGFRGIQIGCLHDAVSAVWQRPPAPFTSEVVVRFTCAEDDDEELRACFQGSDQEFTRIYVTL</sequence>
<evidence type="ECO:0000313" key="1">
    <source>
        <dbReference type="EMBL" id="KAK0707351.1"/>
    </source>
</evidence>
<organism evidence="1 2">
    <name type="scientific">Lasiosphaeris hirsuta</name>
    <dbReference type="NCBI Taxonomy" id="260670"/>
    <lineage>
        <taxon>Eukaryota</taxon>
        <taxon>Fungi</taxon>
        <taxon>Dikarya</taxon>
        <taxon>Ascomycota</taxon>
        <taxon>Pezizomycotina</taxon>
        <taxon>Sordariomycetes</taxon>
        <taxon>Sordariomycetidae</taxon>
        <taxon>Sordariales</taxon>
        <taxon>Lasiosphaeriaceae</taxon>
        <taxon>Lasiosphaeris</taxon>
    </lineage>
</organism>
<keyword evidence="2" id="KW-1185">Reference proteome</keyword>